<keyword evidence="1" id="KW-0472">Membrane</keyword>
<comment type="caution">
    <text evidence="2">The sequence shown here is derived from an EMBL/GenBank/DDBJ whole genome shotgun (WGS) entry which is preliminary data.</text>
</comment>
<evidence type="ECO:0000256" key="1">
    <source>
        <dbReference type="SAM" id="Phobius"/>
    </source>
</evidence>
<dbReference type="Proteomes" id="UP000299102">
    <property type="component" value="Unassembled WGS sequence"/>
</dbReference>
<keyword evidence="3" id="KW-1185">Reference proteome</keyword>
<name>A0A4C1ZHZ6_EUMVA</name>
<evidence type="ECO:0000313" key="2">
    <source>
        <dbReference type="EMBL" id="GBP86175.1"/>
    </source>
</evidence>
<proteinExistence type="predicted"/>
<dbReference type="OrthoDB" id="7487383at2759"/>
<gene>
    <name evidence="2" type="ORF">EVAR_57880_1</name>
</gene>
<sequence length="181" mass="20317">MPQYHESAAVTLLRICPLVAAISSALVMVLVVVEKKDQAKEIFKNLCRVSTVLEGIDTPISNSIPNDIVLTDDIDNAIRVLTNHIRTVVDDSSRIVPANSDRKELPKDVRELIRAKNAALRASKYPTCVNRSHVRALQRKVRARMQEFYVRFVPAGHIFRKLPTVTSTRVQGALKQPTQPR</sequence>
<organism evidence="2 3">
    <name type="scientific">Eumeta variegata</name>
    <name type="common">Bagworm moth</name>
    <name type="synonym">Eumeta japonica</name>
    <dbReference type="NCBI Taxonomy" id="151549"/>
    <lineage>
        <taxon>Eukaryota</taxon>
        <taxon>Metazoa</taxon>
        <taxon>Ecdysozoa</taxon>
        <taxon>Arthropoda</taxon>
        <taxon>Hexapoda</taxon>
        <taxon>Insecta</taxon>
        <taxon>Pterygota</taxon>
        <taxon>Neoptera</taxon>
        <taxon>Endopterygota</taxon>
        <taxon>Lepidoptera</taxon>
        <taxon>Glossata</taxon>
        <taxon>Ditrysia</taxon>
        <taxon>Tineoidea</taxon>
        <taxon>Psychidae</taxon>
        <taxon>Oiketicinae</taxon>
        <taxon>Eumeta</taxon>
    </lineage>
</organism>
<keyword evidence="1" id="KW-0812">Transmembrane</keyword>
<keyword evidence="1" id="KW-1133">Transmembrane helix</keyword>
<accession>A0A4C1ZHZ6</accession>
<reference evidence="2 3" key="1">
    <citation type="journal article" date="2019" name="Commun. Biol.">
        <title>The bagworm genome reveals a unique fibroin gene that provides high tensile strength.</title>
        <authorList>
            <person name="Kono N."/>
            <person name="Nakamura H."/>
            <person name="Ohtoshi R."/>
            <person name="Tomita M."/>
            <person name="Numata K."/>
            <person name="Arakawa K."/>
        </authorList>
    </citation>
    <scope>NUCLEOTIDE SEQUENCE [LARGE SCALE GENOMIC DNA]</scope>
</reference>
<feature type="transmembrane region" description="Helical" evidence="1">
    <location>
        <begin position="12"/>
        <end position="33"/>
    </location>
</feature>
<dbReference type="EMBL" id="BGZK01001777">
    <property type="protein sequence ID" value="GBP86175.1"/>
    <property type="molecule type" value="Genomic_DNA"/>
</dbReference>
<dbReference type="AlphaFoldDB" id="A0A4C1ZHZ6"/>
<protein>
    <submittedName>
        <fullName evidence="2">Uncharacterized protein</fullName>
    </submittedName>
</protein>
<evidence type="ECO:0000313" key="3">
    <source>
        <dbReference type="Proteomes" id="UP000299102"/>
    </source>
</evidence>